<reference evidence="1" key="2">
    <citation type="journal article" date="2021" name="PeerJ">
        <title>Extensive microbial diversity within the chicken gut microbiome revealed by metagenomics and culture.</title>
        <authorList>
            <person name="Gilroy R."/>
            <person name="Ravi A."/>
            <person name="Getino M."/>
            <person name="Pursley I."/>
            <person name="Horton D.L."/>
            <person name="Alikhan N.F."/>
            <person name="Baker D."/>
            <person name="Gharbi K."/>
            <person name="Hall N."/>
            <person name="Watson M."/>
            <person name="Adriaenssens E.M."/>
            <person name="Foster-Nyarko E."/>
            <person name="Jarju S."/>
            <person name="Secka A."/>
            <person name="Antonio M."/>
            <person name="Oren A."/>
            <person name="Chaudhuri R.R."/>
            <person name="La Ragione R."/>
            <person name="Hildebrand F."/>
            <person name="Pallen M.J."/>
        </authorList>
    </citation>
    <scope>NUCLEOTIDE SEQUENCE</scope>
    <source>
        <strain evidence="1">CHK183-6373</strain>
    </source>
</reference>
<evidence type="ECO:0000313" key="2">
    <source>
        <dbReference type="Proteomes" id="UP000886884"/>
    </source>
</evidence>
<sequence length="56" mass="6256">MSSLLKSALSTLQEYARDCTVENCLIRDIGRVEKQTACVEIAMSARIRVARCTLHT</sequence>
<feature type="non-terminal residue" evidence="1">
    <location>
        <position position="56"/>
    </location>
</feature>
<gene>
    <name evidence="1" type="ORF">IAA64_04860</name>
</gene>
<reference evidence="1" key="1">
    <citation type="submission" date="2020-10" db="EMBL/GenBank/DDBJ databases">
        <authorList>
            <person name="Gilroy R."/>
        </authorList>
    </citation>
    <scope>NUCLEOTIDE SEQUENCE</scope>
    <source>
        <strain evidence="1">CHK183-6373</strain>
    </source>
</reference>
<dbReference type="EMBL" id="DVOT01000084">
    <property type="protein sequence ID" value="HIV27275.1"/>
    <property type="molecule type" value="Genomic_DNA"/>
</dbReference>
<comment type="caution">
    <text evidence="1">The sequence shown here is derived from an EMBL/GenBank/DDBJ whole genome shotgun (WGS) entry which is preliminary data.</text>
</comment>
<dbReference type="Proteomes" id="UP000886884">
    <property type="component" value="Unassembled WGS sequence"/>
</dbReference>
<dbReference type="AlphaFoldDB" id="A0A9D1P7F8"/>
<organism evidence="1 2">
    <name type="scientific">Candidatus Ornithocaccomicrobium faecavium</name>
    <dbReference type="NCBI Taxonomy" id="2840890"/>
    <lineage>
        <taxon>Bacteria</taxon>
        <taxon>Bacillati</taxon>
        <taxon>Bacillota</taxon>
        <taxon>Clostridia</taxon>
        <taxon>Candidatus Ornithocaccomicrobium</taxon>
    </lineage>
</organism>
<accession>A0A9D1P7F8</accession>
<evidence type="ECO:0000313" key="1">
    <source>
        <dbReference type="EMBL" id="HIV27275.1"/>
    </source>
</evidence>
<protein>
    <submittedName>
        <fullName evidence="1">Uncharacterized protein</fullName>
    </submittedName>
</protein>
<name>A0A9D1P7F8_9FIRM</name>
<proteinExistence type="predicted"/>